<dbReference type="GO" id="GO:0004888">
    <property type="term" value="F:transmembrane signaling receptor activity"/>
    <property type="evidence" value="ECO:0007669"/>
    <property type="project" value="InterPro"/>
</dbReference>
<comment type="subcellular location">
    <subcellularLocation>
        <location evidence="1">Cell membrane</location>
    </subcellularLocation>
</comment>
<feature type="transmembrane region" description="Helical" evidence="8">
    <location>
        <begin position="40"/>
        <end position="60"/>
    </location>
</feature>
<dbReference type="GO" id="GO:0006935">
    <property type="term" value="P:chemotaxis"/>
    <property type="evidence" value="ECO:0007669"/>
    <property type="project" value="InterPro"/>
</dbReference>
<dbReference type="GO" id="GO:0007165">
    <property type="term" value="P:signal transduction"/>
    <property type="evidence" value="ECO:0007669"/>
    <property type="project" value="UniProtKB-KW"/>
</dbReference>
<dbReference type="CDD" id="cd11386">
    <property type="entry name" value="MCP_signal"/>
    <property type="match status" value="1"/>
</dbReference>
<dbReference type="CDD" id="cd06225">
    <property type="entry name" value="HAMP"/>
    <property type="match status" value="1"/>
</dbReference>
<evidence type="ECO:0000256" key="6">
    <source>
        <dbReference type="PROSITE-ProRule" id="PRU00284"/>
    </source>
</evidence>
<dbReference type="PANTHER" id="PTHR32089">
    <property type="entry name" value="METHYL-ACCEPTING CHEMOTAXIS PROTEIN MCPB"/>
    <property type="match status" value="1"/>
</dbReference>
<dbReference type="GO" id="GO:0005886">
    <property type="term" value="C:plasma membrane"/>
    <property type="evidence" value="ECO:0007669"/>
    <property type="project" value="UniProtKB-SubCell"/>
</dbReference>
<evidence type="ECO:0000259" key="10">
    <source>
        <dbReference type="PROSITE" id="PS50885"/>
    </source>
</evidence>
<evidence type="ECO:0000256" key="3">
    <source>
        <dbReference type="ARBA" id="ARBA00023136"/>
    </source>
</evidence>
<dbReference type="Gene3D" id="1.10.287.950">
    <property type="entry name" value="Methyl-accepting chemotaxis protein"/>
    <property type="match status" value="1"/>
</dbReference>
<gene>
    <name evidence="11" type="ORF">BAA01_07980</name>
</gene>
<dbReference type="Proteomes" id="UP000196475">
    <property type="component" value="Unassembled WGS sequence"/>
</dbReference>
<dbReference type="SMART" id="SM00283">
    <property type="entry name" value="MA"/>
    <property type="match status" value="1"/>
</dbReference>
<dbReference type="InterPro" id="IPR004089">
    <property type="entry name" value="MCPsignal_dom"/>
</dbReference>
<feature type="domain" description="Methyl-accepting transducer" evidence="9">
    <location>
        <begin position="317"/>
        <end position="553"/>
    </location>
</feature>
<keyword evidence="8" id="KW-1133">Transmembrane helix</keyword>
<keyword evidence="4 6" id="KW-0807">Transducer</keyword>
<dbReference type="PRINTS" id="PR00260">
    <property type="entry name" value="CHEMTRNSDUCR"/>
</dbReference>
<comment type="caution">
    <text evidence="11">The sequence shown here is derived from an EMBL/GenBank/DDBJ whole genome shotgun (WGS) entry which is preliminary data.</text>
</comment>
<keyword evidence="7" id="KW-0175">Coiled coil</keyword>
<accession>A0A1Y3PLN3</accession>
<proteinExistence type="inferred from homology"/>
<name>A0A1Y3PLN3_9BACI</name>
<evidence type="ECO:0000256" key="2">
    <source>
        <dbReference type="ARBA" id="ARBA00022475"/>
    </source>
</evidence>
<dbReference type="SMART" id="SM00304">
    <property type="entry name" value="HAMP"/>
    <property type="match status" value="1"/>
</dbReference>
<dbReference type="SUPFAM" id="SSF58104">
    <property type="entry name" value="Methyl-accepting chemotaxis protein (MCP) signaling domain"/>
    <property type="match status" value="1"/>
</dbReference>
<comment type="similarity">
    <text evidence="5">Belongs to the methyl-accepting chemotaxis (MCP) protein family.</text>
</comment>
<dbReference type="Pfam" id="PF00672">
    <property type="entry name" value="HAMP"/>
    <property type="match status" value="1"/>
</dbReference>
<evidence type="ECO:0000256" key="7">
    <source>
        <dbReference type="SAM" id="Coils"/>
    </source>
</evidence>
<keyword evidence="8" id="KW-0812">Transmembrane</keyword>
<evidence type="ECO:0000313" key="11">
    <source>
        <dbReference type="EMBL" id="OUM88305.1"/>
    </source>
</evidence>
<dbReference type="InterPro" id="IPR003660">
    <property type="entry name" value="HAMP_dom"/>
</dbReference>
<evidence type="ECO:0000256" key="1">
    <source>
        <dbReference type="ARBA" id="ARBA00004236"/>
    </source>
</evidence>
<sequence length="603" mass="66760">MKNVFNTLQSFFRSLFSSLSRVASSIRLFSNLKVLFKLYISYAVILLILLMVGGTGLIAFKQLTAATKEIYEERLMAVSEMTQLSAQFERLNSSVAGALMASRNLTDGQVDSLLKLKEDIQGKVDTLNKQFEQFGIQEKDLKTFTIIWNGYVQELEEIIGLLTQSDQSVGRTTGLSLAVSNYNQQMTTKIMGLNKFLDEWVDHENQLAQASYERAVQVEKRVAFLQYTLIFLAVAVAALVGWLVAQSIVRPLNAVVKAAEAMAQGQLNQRVELNQKDELGELAASFNQMASQIHALLSKLEQTVVQLREYTDQLQESSSVTLRATEQIAASSTEISRSSDEQMAQAKTMTQTIDEMARGLEHIVENVEEVLRYSSETTHEVTKGRGSVERAVSEMRAIGDSSRETVQLMANLEAYSRNISQITEMIQNVASQTNLLSLNAAIEAARVGEAGRGFAVVAQEIRKLSDEASAAAKEIDQQLQQIQKEISRAAAQIDSNEKQVLKGMDTIQEVERVFNNIQEAMHLLSGRIEEVSGTIEEMAAGSEEISSGMNQLTENIETHLRSVKETSSSLETQTASMQQVGAVSHSLQAVAKELDKQLQSFQL</sequence>
<evidence type="ECO:0000259" key="9">
    <source>
        <dbReference type="PROSITE" id="PS50111"/>
    </source>
</evidence>
<dbReference type="EMBL" id="LZRT01000062">
    <property type="protein sequence ID" value="OUM88305.1"/>
    <property type="molecule type" value="Genomic_DNA"/>
</dbReference>
<dbReference type="InterPro" id="IPR024478">
    <property type="entry name" value="HlyB_4HB_MCP"/>
</dbReference>
<protein>
    <recommendedName>
        <fullName evidence="13">Chemotaxis protein</fullName>
    </recommendedName>
</protein>
<evidence type="ECO:0000256" key="4">
    <source>
        <dbReference type="ARBA" id="ARBA00023224"/>
    </source>
</evidence>
<dbReference type="PROSITE" id="PS50111">
    <property type="entry name" value="CHEMOTAXIS_TRANSDUC_2"/>
    <property type="match status" value="1"/>
</dbReference>
<dbReference type="PROSITE" id="PS50885">
    <property type="entry name" value="HAMP"/>
    <property type="match status" value="1"/>
</dbReference>
<keyword evidence="2" id="KW-1003">Cell membrane</keyword>
<feature type="transmembrane region" description="Helical" evidence="8">
    <location>
        <begin position="224"/>
        <end position="245"/>
    </location>
</feature>
<evidence type="ECO:0000256" key="8">
    <source>
        <dbReference type="SAM" id="Phobius"/>
    </source>
</evidence>
<feature type="domain" description="HAMP" evidence="10">
    <location>
        <begin position="246"/>
        <end position="298"/>
    </location>
</feature>
<evidence type="ECO:0000256" key="5">
    <source>
        <dbReference type="ARBA" id="ARBA00029447"/>
    </source>
</evidence>
<dbReference type="InterPro" id="IPR004090">
    <property type="entry name" value="Chemotax_Me-accpt_rcpt"/>
</dbReference>
<feature type="coiled-coil region" evidence="7">
    <location>
        <begin position="461"/>
        <end position="499"/>
    </location>
</feature>
<reference evidence="12" key="1">
    <citation type="submission" date="2016-06" db="EMBL/GenBank/DDBJ databases">
        <authorList>
            <person name="Nascimento L."/>
            <person name="Pereira R.V."/>
            <person name="Martins L.F."/>
            <person name="Quaggio R.B."/>
            <person name="Silva A.M."/>
            <person name="Setubal J.C."/>
        </authorList>
    </citation>
    <scope>NUCLEOTIDE SEQUENCE [LARGE SCALE GENOMIC DNA]</scope>
</reference>
<feature type="coiled-coil region" evidence="7">
    <location>
        <begin position="256"/>
        <end position="317"/>
    </location>
</feature>
<evidence type="ECO:0008006" key="13">
    <source>
        <dbReference type="Google" id="ProtNLM"/>
    </source>
</evidence>
<dbReference type="AlphaFoldDB" id="A0A1Y3PLN3"/>
<dbReference type="Gene3D" id="6.10.340.10">
    <property type="match status" value="1"/>
</dbReference>
<dbReference type="PANTHER" id="PTHR32089:SF112">
    <property type="entry name" value="LYSOZYME-LIKE PROTEIN-RELATED"/>
    <property type="match status" value="1"/>
</dbReference>
<organism evidence="11 12">
    <name type="scientific">Bacillus thermozeamaize</name>
    <dbReference type="NCBI Taxonomy" id="230954"/>
    <lineage>
        <taxon>Bacteria</taxon>
        <taxon>Bacillati</taxon>
        <taxon>Bacillota</taxon>
        <taxon>Bacilli</taxon>
        <taxon>Bacillales</taxon>
        <taxon>Bacillaceae</taxon>
        <taxon>Bacillus</taxon>
    </lineage>
</organism>
<keyword evidence="3 8" id="KW-0472">Membrane</keyword>
<dbReference type="Pfam" id="PF00015">
    <property type="entry name" value="MCPsignal"/>
    <property type="match status" value="1"/>
</dbReference>
<dbReference type="Pfam" id="PF12729">
    <property type="entry name" value="4HB_MCP_1"/>
    <property type="match status" value="1"/>
</dbReference>
<evidence type="ECO:0000313" key="12">
    <source>
        <dbReference type="Proteomes" id="UP000196475"/>
    </source>
</evidence>